<evidence type="ECO:0000256" key="3">
    <source>
        <dbReference type="ARBA" id="ARBA00022490"/>
    </source>
</evidence>
<evidence type="ECO:0000256" key="2">
    <source>
        <dbReference type="ARBA" id="ARBA00004496"/>
    </source>
</evidence>
<dbReference type="Gene3D" id="2.30.29.70">
    <property type="entry name" value="Proteasomal ubiquitin receptor Rpn13/ADRM1"/>
    <property type="match status" value="1"/>
</dbReference>
<dbReference type="AlphaFoldDB" id="X6M3U7"/>
<evidence type="ECO:0000256" key="4">
    <source>
        <dbReference type="ARBA" id="ARBA00022942"/>
    </source>
</evidence>
<organism evidence="8 9">
    <name type="scientific">Reticulomyxa filosa</name>
    <dbReference type="NCBI Taxonomy" id="46433"/>
    <lineage>
        <taxon>Eukaryota</taxon>
        <taxon>Sar</taxon>
        <taxon>Rhizaria</taxon>
        <taxon>Retaria</taxon>
        <taxon>Foraminifera</taxon>
        <taxon>Monothalamids</taxon>
        <taxon>Reticulomyxidae</taxon>
        <taxon>Reticulomyxa</taxon>
    </lineage>
</organism>
<evidence type="ECO:0000313" key="9">
    <source>
        <dbReference type="Proteomes" id="UP000023152"/>
    </source>
</evidence>
<proteinExistence type="predicted"/>
<keyword evidence="9" id="KW-1185">Reference proteome</keyword>
<evidence type="ECO:0000256" key="6">
    <source>
        <dbReference type="SAM" id="MobiDB-lite"/>
    </source>
</evidence>
<feature type="compositionally biased region" description="Low complexity" evidence="6">
    <location>
        <begin position="105"/>
        <end position="119"/>
    </location>
</feature>
<feature type="region of interest" description="Disordered" evidence="6">
    <location>
        <begin position="329"/>
        <end position="355"/>
    </location>
</feature>
<keyword evidence="4" id="KW-0647">Proteasome</keyword>
<feature type="compositionally biased region" description="Low complexity" evidence="6">
    <location>
        <begin position="263"/>
        <end position="277"/>
    </location>
</feature>
<reference evidence="8 9" key="1">
    <citation type="journal article" date="2013" name="Curr. Biol.">
        <title>The Genome of the Foraminiferan Reticulomyxa filosa.</title>
        <authorList>
            <person name="Glockner G."/>
            <person name="Hulsmann N."/>
            <person name="Schleicher M."/>
            <person name="Noegel A.A."/>
            <person name="Eichinger L."/>
            <person name="Gallinger C."/>
            <person name="Pawlowski J."/>
            <person name="Sierra R."/>
            <person name="Euteneuer U."/>
            <person name="Pillet L."/>
            <person name="Moustafa A."/>
            <person name="Platzer M."/>
            <person name="Groth M."/>
            <person name="Szafranski K."/>
            <person name="Schliwa M."/>
        </authorList>
    </citation>
    <scope>NUCLEOTIDE SEQUENCE [LARGE SCALE GENOMIC DNA]</scope>
</reference>
<keyword evidence="3" id="KW-0963">Cytoplasm</keyword>
<dbReference type="Pfam" id="PF04683">
    <property type="entry name" value="Rpn13_ADRM1_Pru"/>
    <property type="match status" value="1"/>
</dbReference>
<keyword evidence="5" id="KW-0539">Nucleus</keyword>
<comment type="caution">
    <text evidence="8">The sequence shown here is derived from an EMBL/GenBank/DDBJ whole genome shotgun (WGS) entry which is preliminary data.</text>
</comment>
<dbReference type="PROSITE" id="PS51917">
    <property type="entry name" value="PRU"/>
    <property type="match status" value="1"/>
</dbReference>
<sequence>MSNAMEIDILLFPDTGIFEKVHECTDGRVFVLRMLENNRKTFIWMQEPLDNNDLIHYHNINRLCRGENQLIDISIEKEKDASSIRSAYGDFNAPYQAQSTSTKSETPGTKTNTENTPTTDNKIPIESATEKITTTASDESGQKDTSVVEKGAIKRESSISAVAVLGRLFDNVDREVIETTLEQFDGNADKAIEALINLDHDEQENDASLLENSEHIPVNDNPSPSPLPPGSRSRKSIVIVENDEKEENKKAETALDVHHTRRTSVTTSVPTRRVSVSNKEHENRKSTLRVLHRMFEQFDKEVMESLFEYKHGNTDKAIEYLIEFREIATSKRRESKSRNKRFSTDESNANSNSKR</sequence>
<dbReference type="GO" id="GO:0005737">
    <property type="term" value="C:cytoplasm"/>
    <property type="evidence" value="ECO:0007669"/>
    <property type="project" value="UniProtKB-SubCell"/>
</dbReference>
<dbReference type="PANTHER" id="PTHR12225:SF0">
    <property type="entry name" value="PROTEASOMAL UBIQUITIN RECEPTOR ADRM1"/>
    <property type="match status" value="1"/>
</dbReference>
<evidence type="ECO:0000259" key="7">
    <source>
        <dbReference type="PROSITE" id="PS51917"/>
    </source>
</evidence>
<evidence type="ECO:0000313" key="8">
    <source>
        <dbReference type="EMBL" id="ETO08653.1"/>
    </source>
</evidence>
<dbReference type="CDD" id="cd14279">
    <property type="entry name" value="CUE"/>
    <property type="match status" value="2"/>
</dbReference>
<feature type="compositionally biased region" description="Polar residues" evidence="6">
    <location>
        <begin position="345"/>
        <end position="355"/>
    </location>
</feature>
<dbReference type="InterPro" id="IPR038633">
    <property type="entry name" value="Rpn13/ADRM1_Pru_sf"/>
</dbReference>
<dbReference type="InterPro" id="IPR044868">
    <property type="entry name" value="Rpn13/ADRM1_Pru"/>
</dbReference>
<dbReference type="OrthoDB" id="340431at2759"/>
<feature type="region of interest" description="Disordered" evidence="6">
    <location>
        <begin position="213"/>
        <end position="281"/>
    </location>
</feature>
<dbReference type="SUPFAM" id="SSF46934">
    <property type="entry name" value="UBA-like"/>
    <property type="match status" value="2"/>
</dbReference>
<dbReference type="Proteomes" id="UP000023152">
    <property type="component" value="Unassembled WGS sequence"/>
</dbReference>
<evidence type="ECO:0000256" key="5">
    <source>
        <dbReference type="ARBA" id="ARBA00023242"/>
    </source>
</evidence>
<name>X6M3U7_RETFI</name>
<dbReference type="GO" id="GO:0008541">
    <property type="term" value="C:proteasome regulatory particle, lid subcomplex"/>
    <property type="evidence" value="ECO:0007669"/>
    <property type="project" value="TreeGrafter"/>
</dbReference>
<evidence type="ECO:0000256" key="1">
    <source>
        <dbReference type="ARBA" id="ARBA00004123"/>
    </source>
</evidence>
<feature type="compositionally biased region" description="Polar residues" evidence="6">
    <location>
        <begin position="95"/>
        <end position="104"/>
    </location>
</feature>
<dbReference type="EMBL" id="ASPP01024831">
    <property type="protein sequence ID" value="ETO08653.1"/>
    <property type="molecule type" value="Genomic_DNA"/>
</dbReference>
<dbReference type="GO" id="GO:0061133">
    <property type="term" value="F:endopeptidase activator activity"/>
    <property type="evidence" value="ECO:0007669"/>
    <property type="project" value="TreeGrafter"/>
</dbReference>
<protein>
    <submittedName>
        <fullName evidence="8">Adhesion regulating molecule</fullName>
    </submittedName>
</protein>
<feature type="compositionally biased region" description="Basic and acidic residues" evidence="6">
    <location>
        <begin position="246"/>
        <end position="258"/>
    </location>
</feature>
<comment type="subcellular location">
    <subcellularLocation>
        <location evidence="2">Cytoplasm</location>
    </subcellularLocation>
    <subcellularLocation>
        <location evidence="1">Nucleus</location>
    </subcellularLocation>
</comment>
<dbReference type="GO" id="GO:0070628">
    <property type="term" value="F:proteasome binding"/>
    <property type="evidence" value="ECO:0007669"/>
    <property type="project" value="TreeGrafter"/>
</dbReference>
<dbReference type="Gene3D" id="1.10.8.10">
    <property type="entry name" value="DNA helicase RuvA subunit, C-terminal domain"/>
    <property type="match status" value="2"/>
</dbReference>
<accession>X6M3U7</accession>
<dbReference type="GO" id="GO:0005634">
    <property type="term" value="C:nucleus"/>
    <property type="evidence" value="ECO:0007669"/>
    <property type="project" value="UniProtKB-SubCell"/>
</dbReference>
<feature type="region of interest" description="Disordered" evidence="6">
    <location>
        <begin position="94"/>
        <end position="148"/>
    </location>
</feature>
<gene>
    <name evidence="8" type="ORF">RFI_28735</name>
</gene>
<dbReference type="InterPro" id="IPR006773">
    <property type="entry name" value="Rpn13/ADRM1"/>
</dbReference>
<feature type="compositionally biased region" description="Polar residues" evidence="6">
    <location>
        <begin position="130"/>
        <end position="145"/>
    </location>
</feature>
<feature type="domain" description="Pru" evidence="7">
    <location>
        <begin position="1"/>
        <end position="67"/>
    </location>
</feature>
<dbReference type="PANTHER" id="PTHR12225">
    <property type="entry name" value="ADHESION REGULATING MOLECULE 1 110 KDA CELL MEMBRANE GLYCOPROTEIN"/>
    <property type="match status" value="1"/>
</dbReference>
<dbReference type="InterPro" id="IPR009060">
    <property type="entry name" value="UBA-like_sf"/>
</dbReference>